<dbReference type="RefSeq" id="WP_189243955.1">
    <property type="nucleotide sequence ID" value="NZ_BMQP01000060.1"/>
</dbReference>
<dbReference type="EMBL" id="BOOI01000093">
    <property type="protein sequence ID" value="GIH88896.1"/>
    <property type="molecule type" value="Genomic_DNA"/>
</dbReference>
<proteinExistence type="predicted"/>
<dbReference type="AlphaFoldDB" id="A0A8J3SAB1"/>
<organism evidence="1 2">
    <name type="scientific">Planobispora rosea</name>
    <dbReference type="NCBI Taxonomy" id="35762"/>
    <lineage>
        <taxon>Bacteria</taxon>
        <taxon>Bacillati</taxon>
        <taxon>Actinomycetota</taxon>
        <taxon>Actinomycetes</taxon>
        <taxon>Streptosporangiales</taxon>
        <taxon>Streptosporangiaceae</taxon>
        <taxon>Planobispora</taxon>
    </lineage>
</organism>
<evidence type="ECO:0000313" key="1">
    <source>
        <dbReference type="EMBL" id="GIH88896.1"/>
    </source>
</evidence>
<evidence type="ECO:0000313" key="2">
    <source>
        <dbReference type="Proteomes" id="UP000655044"/>
    </source>
</evidence>
<name>A0A8J3SAB1_PLARO</name>
<sequence length="154" mass="17112">MTTPDPIDPLVLQDLLNQDLTNRQIAERLATTAREVVRAKVRHGLTGPTVYDHRAVLPWKLPIEHAMAAPACYLRTLSRYAQGGDAFGGEQAVHEAITWAQTILASGADVAYDPAYTGPGLDGAAHWLLVEPGQIWRLRRVYEQVMDRCAQQER</sequence>
<keyword evidence="2" id="KW-1185">Reference proteome</keyword>
<gene>
    <name evidence="1" type="ORF">Pro02_73040</name>
</gene>
<accession>A0A8J3SAB1</accession>
<protein>
    <submittedName>
        <fullName evidence="1">Uncharacterized protein</fullName>
    </submittedName>
</protein>
<dbReference type="Proteomes" id="UP000655044">
    <property type="component" value="Unassembled WGS sequence"/>
</dbReference>
<comment type="caution">
    <text evidence="1">The sequence shown here is derived from an EMBL/GenBank/DDBJ whole genome shotgun (WGS) entry which is preliminary data.</text>
</comment>
<reference evidence="1" key="1">
    <citation type="submission" date="2021-01" db="EMBL/GenBank/DDBJ databases">
        <title>Whole genome shotgun sequence of Planobispora rosea NBRC 15558.</title>
        <authorList>
            <person name="Komaki H."/>
            <person name="Tamura T."/>
        </authorList>
    </citation>
    <scope>NUCLEOTIDE SEQUENCE</scope>
    <source>
        <strain evidence="1">NBRC 15558</strain>
    </source>
</reference>